<feature type="region of interest" description="Disordered" evidence="5">
    <location>
        <begin position="1"/>
        <end position="53"/>
    </location>
</feature>
<evidence type="ECO:0000256" key="3">
    <source>
        <dbReference type="ARBA" id="ARBA00022729"/>
    </source>
</evidence>
<dbReference type="InterPro" id="IPR013517">
    <property type="entry name" value="FG-GAP"/>
</dbReference>
<dbReference type="GO" id="GO:0005737">
    <property type="term" value="C:cytoplasm"/>
    <property type="evidence" value="ECO:0007669"/>
    <property type="project" value="InterPro"/>
</dbReference>
<evidence type="ECO:0000259" key="6">
    <source>
        <dbReference type="Pfam" id="PF12255"/>
    </source>
</evidence>
<dbReference type="InterPro" id="IPR022385">
    <property type="entry name" value="Rhs_assc_core"/>
</dbReference>
<proteinExistence type="predicted"/>
<dbReference type="InterPro" id="IPR003284">
    <property type="entry name" value="Sal_SpvB"/>
</dbReference>
<evidence type="ECO:0000256" key="5">
    <source>
        <dbReference type="SAM" id="MobiDB-lite"/>
    </source>
</evidence>
<reference evidence="8 9" key="1">
    <citation type="submission" date="2020-01" db="EMBL/GenBank/DDBJ databases">
        <title>Identification and distribution of gene clusters putatively required for synthesis of sphingolipid metabolism inhibitors in phylogenetically diverse species of the filamentous fungus Fusarium.</title>
        <authorList>
            <person name="Kim H.-S."/>
            <person name="Busman M."/>
            <person name="Brown D.W."/>
            <person name="Divon H."/>
            <person name="Uhlig S."/>
            <person name="Proctor R.H."/>
        </authorList>
    </citation>
    <scope>NUCLEOTIDE SEQUENCE [LARGE SCALE GENOMIC DNA]</scope>
    <source>
        <strain evidence="8 9">NRRL 13308</strain>
    </source>
</reference>
<sequence>MNRKPRYHPSDAVAPNASSSTKSPSSPSAFVPAGKASQGASQQAGPTGQRLPAVISSPSLQKGIAGGSHRPIDQTFKMNPLNGTMSLAIPIPLTEGRDGFGPKLELSYNSGSGNGYFGIGWQLNVSSITRMTSKRVPMYDGTDTFLLSGEDELVPMGDSEQNPDGFSVQSYQPRVMGDPLKIEQWSRLGDPFDVHWRTISGSNVTCIYGQSQQSRISHTDYLGRSRIFSWLLNSSYDAFGNLITYDYKEEDTQGNDSLAPEARVQESGRAMETSGRAKYLKSIKYGNALPNRDSSTWKPCQYDGQYHFQVILDYGDHDLDNPQTEANSLWMVRQDRFSTSSAGFEVRWLRLCRRILMFHHFPNELSEKACLVRSVYMQYQESPMATFLTAVKEQGHWLNPETKKMESQALPPYTFQYNIPIDAASAKVEHMDTDSLPNLPGPDSNDWQWVDLLGEGAPGLLEQHADGSWNFRKNDNALEDISAPKFQSAVKVLSRPNRELGKSAYFEDLNQDGKLELVCLDDTNKIEGFYHQEKEDWVGYTTFSSIPNQDTAAVFYKQIDLTGDGLADLMAIDPVSHELLWQNNMGTGGFGPLRRTCNGTGVPKLMSEDPRLHITFADMTGDGRPDIVQVSSGNVTYWQNLSHGSFSEPVCMYKAPKLDGDIAISERIRLVDINGSGTSDLIYMPANGGLHVYLNQAGNGWSDAQILETFPVVNQLSSIATVDLFGKGTACVCWVGKVPGSHSLQTLYYVDLAPGPKPNCLASYQNCSGSQMEITYKSSNWFYLHDERSGAPWSTKVGFPVQCVSQVKMSDKITGRVSTKRFTYHDGYYDSHEREFRGFGMVEQLESDAFNSNTSSEFSQPATLTKTWFHTGAMTPSKCRLDRASSAALFWTYWSGEPVNLEDRRDFCRALKGMELRQEIMGVDGTALASYPYMVTDTAHQVVQLSRRRGSLQPSTYRCVPREILKTSSDRHRESTPRYNHELILHTNDYNDRLRSIAISYGHAGEGYVESAQKETVVIYNENEFCLPVVDKSKGLFVKPMPSATRKYRITGMTCSNGDISSAFNRFASNDFQILRNLPEIPYTGLMLPPYSSEALVKVAERRICYRDQDLSQEKPLPLGEFQGYSVMHSVSDLVGGEEWLQRLFRRHLPLATTLDSFMSRYGYVKTKEDDGTALWWRPSSRTLYGSDPYNELVLARRSFYTPTITEDAFGNRTTVEMDEYNILPKVSTDAVGNSTTVDMNYRDMSPLCVVDPNRNRVTYIHDLLGRVVATARSGKQNENVGDNVSTTVRFPTLSERVAFLRCPTQEAALRLMGGASSYRLYCDAQIAGTSVLSTPHPAAFIDFARRTHHADGAIASDTSISITWLDGSLAELQTTTLTGTAGDGYMWNVSEWSLRNGKGDPVRTFQPSNTDTHEFIHASSNRTHATTMVYDPIGRLVGTLYPDHAYSKVRYGTWVTTNYDRGDTVLVQDLSEDEDLSIYAAHLPKDVYSPNWSTTVLTQDPLHKAKVKSSKVYSETPDEVHLDSQDHPILSVKDQRLAQIKSRYLYSPAGYLAQTLDSRGRLAESVASDLLGREILRLGMDTGTTFKFFDCMDRTVILIDGRNWKQRTVYDSIGRKTHLWLSQDGGTEILAESACYGEAVNDAESLNLRGKVIDIRDQSGIQKNNSFDFKGNCVESSTQFTVEYKGLIDWKSADIPDLEPVVHTSRKTFDAMDRVVESEDVEGAVTRHGYGISGQLDQVSYSNSQQGGELWTVYMSNMRYAADGQVEHILYGNGVLATFQYDPASRVLVRKTLVRQSDKRVMEDSQYSYDVMLRLVRSHDAAQPTSYYNNVVVDATSSYTYDTIGRLLSAQGREDANSNARGKSSVGIPCDSTRICRYMEEYQYDDSDNITLVKHHAGPKGQIWVRSYAYEEESLVKEGETGNRLSYTSKSGQTEKWTYGDGVDTGFAGSVIGGGGMHTMSWDPFNRLKSCSRQIKKSGTPETTWYVYNSEGRRVRKVTERSSSGPDDPRKLKETFFFPTLHIYKCKTGDGSGYSKDKRYHLINSAEQKLVAIAEEDKALSSESLPLVRYHMSDKLELDQSGLVITYEEYSPFGCTSFSLRRSKQEASRKYRFAGYERDKETGLYYCNARYYAPWLGRWMTPDPLGTKDGLNLYCYCGNDPVNYVDPTGMFKAMRIAAVPLFKTAMRMNEITKTSSKFEPYQRSWLSEISKPSRGSSPAFLDDAGFLTENEKLRKLEEYNAKMEQQVQRPLGRMSPELMREMGTYDIKQYLTEFAKEGLIQGGKELVRYGAAAISTRSPLLSMHQPLGIAFGVVIDMIVNDLAGRVRERTAGPNEYAQEDAQAHVEGISKLRQGPREFAQGLAEDWIMSYFPDK</sequence>
<accession>A0A8H4P023</accession>
<comment type="subcellular location">
    <subcellularLocation>
        <location evidence="1">Secreted</location>
    </subcellularLocation>
</comment>
<evidence type="ECO:0000259" key="7">
    <source>
        <dbReference type="Pfam" id="PF12256"/>
    </source>
</evidence>
<feature type="domain" description="Insecticide toxin TcdB middle/C-terminal" evidence="6">
    <location>
        <begin position="907"/>
        <end position="1003"/>
    </location>
</feature>
<keyword evidence="3" id="KW-0732">Signal</keyword>
<dbReference type="OrthoDB" id="5426877at2759"/>
<evidence type="ECO:0000256" key="2">
    <source>
        <dbReference type="ARBA" id="ARBA00022525"/>
    </source>
</evidence>
<dbReference type="Pfam" id="PF12256">
    <property type="entry name" value="TcdB_toxin_midN"/>
    <property type="match status" value="1"/>
</dbReference>
<dbReference type="PANTHER" id="PTHR32305:SF15">
    <property type="entry name" value="PROTEIN RHSA-RELATED"/>
    <property type="match status" value="1"/>
</dbReference>
<evidence type="ECO:0000256" key="4">
    <source>
        <dbReference type="ARBA" id="ARBA00023026"/>
    </source>
</evidence>
<dbReference type="NCBIfam" id="TIGR03696">
    <property type="entry name" value="Rhs_assc_core"/>
    <property type="match status" value="1"/>
</dbReference>
<keyword evidence="2" id="KW-0964">Secreted</keyword>
<dbReference type="InterPro" id="IPR022044">
    <property type="entry name" value="TcdB_toxin_mid/C"/>
</dbReference>
<feature type="domain" description="Insecticide toxin TcdB middle/N-terminal" evidence="7">
    <location>
        <begin position="719"/>
        <end position="872"/>
    </location>
</feature>
<dbReference type="Pfam" id="PF13517">
    <property type="entry name" value="FG-GAP_3"/>
    <property type="match status" value="1"/>
</dbReference>
<dbReference type="Pfam" id="PF03534">
    <property type="entry name" value="SpvB"/>
    <property type="match status" value="1"/>
</dbReference>
<name>A0A8H4P023_9HYPO</name>
<comment type="caution">
    <text evidence="8">The sequence shown here is derived from an EMBL/GenBank/DDBJ whole genome shotgun (WGS) entry which is preliminary data.</text>
</comment>
<dbReference type="Gene3D" id="2.180.10.10">
    <property type="entry name" value="RHS repeat-associated core"/>
    <property type="match status" value="1"/>
</dbReference>
<evidence type="ECO:0000313" key="8">
    <source>
        <dbReference type="EMBL" id="KAF4443777.1"/>
    </source>
</evidence>
<dbReference type="EMBL" id="JAADJF010000023">
    <property type="protein sequence ID" value="KAF4443777.1"/>
    <property type="molecule type" value="Genomic_DNA"/>
</dbReference>
<protein>
    <submittedName>
        <fullName evidence="8">Rhs repeat-associated core domain</fullName>
    </submittedName>
</protein>
<dbReference type="PRINTS" id="PR01341">
    <property type="entry name" value="SALSPVBPROT"/>
</dbReference>
<dbReference type="Proteomes" id="UP000536711">
    <property type="component" value="Unassembled WGS sequence"/>
</dbReference>
<gene>
    <name evidence="8" type="ORF">FACUT_1058</name>
</gene>
<keyword evidence="4" id="KW-0843">Virulence</keyword>
<keyword evidence="9" id="KW-1185">Reference proteome</keyword>
<dbReference type="PANTHER" id="PTHR32305">
    <property type="match status" value="1"/>
</dbReference>
<organism evidence="8 9">
    <name type="scientific">Fusarium acutatum</name>
    <dbReference type="NCBI Taxonomy" id="78861"/>
    <lineage>
        <taxon>Eukaryota</taxon>
        <taxon>Fungi</taxon>
        <taxon>Dikarya</taxon>
        <taxon>Ascomycota</taxon>
        <taxon>Pezizomycotina</taxon>
        <taxon>Sordariomycetes</taxon>
        <taxon>Hypocreomycetidae</taxon>
        <taxon>Hypocreales</taxon>
        <taxon>Nectriaceae</taxon>
        <taxon>Fusarium</taxon>
        <taxon>Fusarium fujikuroi species complex</taxon>
    </lineage>
</organism>
<dbReference type="GO" id="GO:0005576">
    <property type="term" value="C:extracellular region"/>
    <property type="evidence" value="ECO:0007669"/>
    <property type="project" value="UniProtKB-SubCell"/>
</dbReference>
<evidence type="ECO:0000256" key="1">
    <source>
        <dbReference type="ARBA" id="ARBA00004613"/>
    </source>
</evidence>
<feature type="compositionally biased region" description="Low complexity" evidence="5">
    <location>
        <begin position="14"/>
        <end position="49"/>
    </location>
</feature>
<dbReference type="Pfam" id="PF12255">
    <property type="entry name" value="TcdB_toxin_midC"/>
    <property type="match status" value="1"/>
</dbReference>
<dbReference type="InterPro" id="IPR022045">
    <property type="entry name" value="TcdB_toxin_mid/N"/>
</dbReference>
<evidence type="ECO:0000313" key="9">
    <source>
        <dbReference type="Proteomes" id="UP000536711"/>
    </source>
</evidence>
<dbReference type="SUPFAM" id="SSF69318">
    <property type="entry name" value="Integrin alpha N-terminal domain"/>
    <property type="match status" value="1"/>
</dbReference>
<dbReference type="InterPro" id="IPR050708">
    <property type="entry name" value="T6SS_VgrG/RHS"/>
</dbReference>
<dbReference type="InterPro" id="IPR028994">
    <property type="entry name" value="Integrin_alpha_N"/>
</dbReference>